<gene>
    <name evidence="2" type="ORF">MAXJ12_11732</name>
</gene>
<dbReference type="CDD" id="cd00093">
    <property type="entry name" value="HTH_XRE"/>
    <property type="match status" value="1"/>
</dbReference>
<dbReference type="InterPro" id="IPR010982">
    <property type="entry name" value="Lambda_DNA-bd_dom_sf"/>
</dbReference>
<dbReference type="SMART" id="SM00530">
    <property type="entry name" value="HTH_XRE"/>
    <property type="match status" value="1"/>
</dbReference>
<dbReference type="SUPFAM" id="SSF47413">
    <property type="entry name" value="lambda repressor-like DNA-binding domains"/>
    <property type="match status" value="1"/>
</dbReference>
<organism evidence="2 3">
    <name type="scientific">Mesorhizobium alhagi CCNWXJ12-2</name>
    <dbReference type="NCBI Taxonomy" id="1107882"/>
    <lineage>
        <taxon>Bacteria</taxon>
        <taxon>Pseudomonadati</taxon>
        <taxon>Pseudomonadota</taxon>
        <taxon>Alphaproteobacteria</taxon>
        <taxon>Hyphomicrobiales</taxon>
        <taxon>Phyllobacteriaceae</taxon>
        <taxon>Allomesorhizobium</taxon>
    </lineage>
</organism>
<dbReference type="OrthoDB" id="9803379at2"/>
<dbReference type="AlphaFoldDB" id="H0HQB6"/>
<evidence type="ECO:0000313" key="3">
    <source>
        <dbReference type="Proteomes" id="UP000003250"/>
    </source>
</evidence>
<keyword evidence="3" id="KW-1185">Reference proteome</keyword>
<dbReference type="GO" id="GO:0003677">
    <property type="term" value="F:DNA binding"/>
    <property type="evidence" value="ECO:0007669"/>
    <property type="project" value="InterPro"/>
</dbReference>
<dbReference type="RefSeq" id="WP_008835977.1">
    <property type="nucleotide sequence ID" value="NZ_AHAM01000087.1"/>
</dbReference>
<reference evidence="2 3" key="1">
    <citation type="journal article" date="2012" name="J. Bacteriol.">
        <title>Draft Genome Sequence of Mesorhizobium alhagi CCNWXJ12-2T, a Novel Salt-Resistant Species Isolated from the Desert of Northwestern China.</title>
        <authorList>
            <person name="Zhou M."/>
            <person name="Chen W."/>
            <person name="Chen H."/>
            <person name="Wei G."/>
        </authorList>
    </citation>
    <scope>NUCLEOTIDE SEQUENCE [LARGE SCALE GENOMIC DNA]</scope>
    <source>
        <strain evidence="2 3">CCNWXJ12-2</strain>
    </source>
</reference>
<dbReference type="PATRIC" id="fig|1107882.3.peg.2306"/>
<proteinExistence type="predicted"/>
<dbReference type="Pfam" id="PF01381">
    <property type="entry name" value="HTH_3"/>
    <property type="match status" value="1"/>
</dbReference>
<dbReference type="InterPro" id="IPR001387">
    <property type="entry name" value="Cro/C1-type_HTH"/>
</dbReference>
<accession>H0HQB6</accession>
<dbReference type="EMBL" id="AHAM01000087">
    <property type="protein sequence ID" value="EHK57088.1"/>
    <property type="molecule type" value="Genomic_DNA"/>
</dbReference>
<dbReference type="Proteomes" id="UP000003250">
    <property type="component" value="Unassembled WGS sequence"/>
</dbReference>
<dbReference type="Gene3D" id="1.10.260.40">
    <property type="entry name" value="lambda repressor-like DNA-binding domains"/>
    <property type="match status" value="1"/>
</dbReference>
<evidence type="ECO:0000259" key="1">
    <source>
        <dbReference type="PROSITE" id="PS50943"/>
    </source>
</evidence>
<sequence>MIYEYALDLKVARRKSGLSQADCGHLLGVDPSRISKLEAGKSAPTLVELSILCLVFNTPPNTLCDCILMSLASALNERLASMPECPDNWRDRFNRLGTLNSLAEKVEGLSRTEL</sequence>
<feature type="domain" description="HTH cro/C1-type" evidence="1">
    <location>
        <begin position="9"/>
        <end position="63"/>
    </location>
</feature>
<protein>
    <recommendedName>
        <fullName evidence="1">HTH cro/C1-type domain-containing protein</fullName>
    </recommendedName>
</protein>
<name>H0HQB6_9HYPH</name>
<evidence type="ECO:0000313" key="2">
    <source>
        <dbReference type="EMBL" id="EHK57088.1"/>
    </source>
</evidence>
<dbReference type="PROSITE" id="PS50943">
    <property type="entry name" value="HTH_CROC1"/>
    <property type="match status" value="1"/>
</dbReference>